<keyword evidence="3" id="KW-1185">Reference proteome</keyword>
<evidence type="ECO:0000313" key="3">
    <source>
        <dbReference type="Proteomes" id="UP000784294"/>
    </source>
</evidence>
<evidence type="ECO:0000256" key="1">
    <source>
        <dbReference type="SAM" id="MobiDB-lite"/>
    </source>
</evidence>
<feature type="region of interest" description="Disordered" evidence="1">
    <location>
        <begin position="117"/>
        <end position="138"/>
    </location>
</feature>
<dbReference type="EMBL" id="CAAALY010007657">
    <property type="protein sequence ID" value="VEL09951.1"/>
    <property type="molecule type" value="Genomic_DNA"/>
</dbReference>
<gene>
    <name evidence="2" type="ORF">PXEA_LOCUS3391</name>
</gene>
<accession>A0A448WEQ2</accession>
<proteinExistence type="predicted"/>
<name>A0A448WEQ2_9PLAT</name>
<sequence length="192" mass="20923">MLFVSARVAVNGPSPDTTEQSLPTTLLPAGTSVALSRIFVRAVQPNLHCPVFLQGTHMTMPGGPLFQSVGRVDALFTGGSGHTTLSSGFTSRHSKGSRFPTTWTGPDGGHFGLWQTTKSRQSRRGQPGRPMPTSKSTWRQLSCAVKPLRLQFRVREGHGLHNFAQPVAYLPDNELQGDLTYAIECRLNRPSL</sequence>
<comment type="caution">
    <text evidence="2">The sequence shown here is derived from an EMBL/GenBank/DDBJ whole genome shotgun (WGS) entry which is preliminary data.</text>
</comment>
<evidence type="ECO:0000313" key="2">
    <source>
        <dbReference type="EMBL" id="VEL09951.1"/>
    </source>
</evidence>
<protein>
    <submittedName>
        <fullName evidence="2">Uncharacterized protein</fullName>
    </submittedName>
</protein>
<dbReference type="AlphaFoldDB" id="A0A448WEQ2"/>
<organism evidence="2 3">
    <name type="scientific">Protopolystoma xenopodis</name>
    <dbReference type="NCBI Taxonomy" id="117903"/>
    <lineage>
        <taxon>Eukaryota</taxon>
        <taxon>Metazoa</taxon>
        <taxon>Spiralia</taxon>
        <taxon>Lophotrochozoa</taxon>
        <taxon>Platyhelminthes</taxon>
        <taxon>Monogenea</taxon>
        <taxon>Polyopisthocotylea</taxon>
        <taxon>Polystomatidea</taxon>
        <taxon>Polystomatidae</taxon>
        <taxon>Protopolystoma</taxon>
    </lineage>
</organism>
<reference evidence="2" key="1">
    <citation type="submission" date="2018-11" db="EMBL/GenBank/DDBJ databases">
        <authorList>
            <consortium name="Pathogen Informatics"/>
        </authorList>
    </citation>
    <scope>NUCLEOTIDE SEQUENCE</scope>
</reference>
<dbReference type="Proteomes" id="UP000784294">
    <property type="component" value="Unassembled WGS sequence"/>
</dbReference>